<name>A0A914MAD9_MELIC</name>
<evidence type="ECO:0000313" key="1">
    <source>
        <dbReference type="Proteomes" id="UP000887563"/>
    </source>
</evidence>
<dbReference type="WBParaSite" id="Minc3s01381g23322">
    <property type="protein sequence ID" value="Minc3s01381g23322"/>
    <property type="gene ID" value="Minc3s01381g23322"/>
</dbReference>
<keyword evidence="1" id="KW-1185">Reference proteome</keyword>
<proteinExistence type="predicted"/>
<dbReference type="AlphaFoldDB" id="A0A914MAD9"/>
<accession>A0A914MAD9</accession>
<organism evidence="1 2">
    <name type="scientific">Meloidogyne incognita</name>
    <name type="common">Southern root-knot nematode worm</name>
    <name type="synonym">Oxyuris incognita</name>
    <dbReference type="NCBI Taxonomy" id="6306"/>
    <lineage>
        <taxon>Eukaryota</taxon>
        <taxon>Metazoa</taxon>
        <taxon>Ecdysozoa</taxon>
        <taxon>Nematoda</taxon>
        <taxon>Chromadorea</taxon>
        <taxon>Rhabditida</taxon>
        <taxon>Tylenchina</taxon>
        <taxon>Tylenchomorpha</taxon>
        <taxon>Tylenchoidea</taxon>
        <taxon>Meloidogynidae</taxon>
        <taxon>Meloidogyninae</taxon>
        <taxon>Meloidogyne</taxon>
        <taxon>Meloidogyne incognita group</taxon>
    </lineage>
</organism>
<evidence type="ECO:0000313" key="2">
    <source>
        <dbReference type="WBParaSite" id="Minc3s01381g23322"/>
    </source>
</evidence>
<protein>
    <submittedName>
        <fullName evidence="2">Transposase</fullName>
    </submittedName>
</protein>
<reference evidence="2" key="1">
    <citation type="submission" date="2022-11" db="UniProtKB">
        <authorList>
            <consortium name="WormBaseParasite"/>
        </authorList>
    </citation>
    <scope>IDENTIFICATION</scope>
</reference>
<sequence>MKKVTDVRAEFGCKGLDVRNGCKKIGCKGRTYIGRIRNNGTRAPPVFVPSSWNVYDRTLNNEDKTNNFCEAFHRKVQLQLGVCHPTVIKLCDAQYEQFVAGRQAPRKRQKYEQADERILTIVNRYELGTVIEYLRGISHNFRIA</sequence>
<dbReference type="Proteomes" id="UP000887563">
    <property type="component" value="Unplaced"/>
</dbReference>